<keyword evidence="1" id="KW-0472">Membrane</keyword>
<feature type="transmembrane region" description="Helical" evidence="1">
    <location>
        <begin position="119"/>
        <end position="138"/>
    </location>
</feature>
<feature type="domain" description="Signal transduction histidine kinase internal region" evidence="2">
    <location>
        <begin position="157"/>
        <end position="236"/>
    </location>
</feature>
<reference evidence="3 4" key="1">
    <citation type="submission" date="2016-05" db="EMBL/GenBank/DDBJ databases">
        <title>Niabella ginsenosidivorans BS26 whole genome sequencing.</title>
        <authorList>
            <person name="Im W.T."/>
            <person name="Siddiqi M.Z."/>
        </authorList>
    </citation>
    <scope>NUCLEOTIDE SEQUENCE [LARGE SCALE GENOMIC DNA]</scope>
    <source>
        <strain evidence="3 4">BS26</strain>
    </source>
</reference>
<evidence type="ECO:0000256" key="1">
    <source>
        <dbReference type="SAM" id="Phobius"/>
    </source>
</evidence>
<keyword evidence="4" id="KW-1185">Reference proteome</keyword>
<dbReference type="Gene3D" id="3.30.565.10">
    <property type="entry name" value="Histidine kinase-like ATPase, C-terminal domain"/>
    <property type="match status" value="1"/>
</dbReference>
<proteinExistence type="predicted"/>
<dbReference type="EMBL" id="CP015772">
    <property type="protein sequence ID" value="ANH82520.1"/>
    <property type="molecule type" value="Genomic_DNA"/>
</dbReference>
<evidence type="ECO:0000313" key="3">
    <source>
        <dbReference type="EMBL" id="ANH82520.1"/>
    </source>
</evidence>
<dbReference type="GO" id="GO:0000155">
    <property type="term" value="F:phosphorelay sensor kinase activity"/>
    <property type="evidence" value="ECO:0007669"/>
    <property type="project" value="InterPro"/>
</dbReference>
<protein>
    <submittedName>
        <fullName evidence="3">Histidine kinase</fullName>
    </submittedName>
</protein>
<accession>A0A1A9I742</accession>
<dbReference type="Pfam" id="PF06580">
    <property type="entry name" value="His_kinase"/>
    <property type="match status" value="1"/>
</dbReference>
<gene>
    <name evidence="3" type="ORF">A8C56_17450</name>
</gene>
<dbReference type="InterPro" id="IPR010559">
    <property type="entry name" value="Sig_transdc_His_kin_internal"/>
</dbReference>
<keyword evidence="1" id="KW-0812">Transmembrane</keyword>
<evidence type="ECO:0000259" key="2">
    <source>
        <dbReference type="Pfam" id="PF06580"/>
    </source>
</evidence>
<dbReference type="SUPFAM" id="SSF55874">
    <property type="entry name" value="ATPase domain of HSP90 chaperone/DNA topoisomerase II/histidine kinase"/>
    <property type="match status" value="1"/>
</dbReference>
<sequence length="348" mass="39930">MPASPLATKRFVFSLVTGWIVLVLVQVFFLSFYFGFQMKVVIVDSVLSNFLLLLASLLILNITRYYLPSTYQYTSVIASCLLITGLWLFVSNTFLKIFLGDNEAYASFLRTSLVVRAGVAFLVLTIVTIAAILWYNWLEKQKVEQRRTDADRLSREAELFKLRQQLQPHFLFNSLNSINALIGLNPQQARKMVQQLSDFLRGTLKKEESQLISLTEEINYLNLYLEIEKVRFGNRLITSITMEEQTREMKLPTLLLQPVVENAIKFGLYDTIGETLIKIECVTDQGDLCIMVSNPFDPETSLPKTGTGFGLSSIKRRLYLLYARNDLLTTKTKDNIYYTIVKIPQQHE</sequence>
<dbReference type="InterPro" id="IPR050640">
    <property type="entry name" value="Bact_2-comp_sensor_kinase"/>
</dbReference>
<name>A0A1A9I742_9BACT</name>
<dbReference type="GO" id="GO:0016020">
    <property type="term" value="C:membrane"/>
    <property type="evidence" value="ECO:0007669"/>
    <property type="project" value="InterPro"/>
</dbReference>
<dbReference type="PANTHER" id="PTHR34220:SF7">
    <property type="entry name" value="SENSOR HISTIDINE KINASE YPDA"/>
    <property type="match status" value="1"/>
</dbReference>
<dbReference type="InterPro" id="IPR036890">
    <property type="entry name" value="HATPase_C_sf"/>
</dbReference>
<feature type="transmembrane region" description="Helical" evidence="1">
    <location>
        <begin position="46"/>
        <end position="67"/>
    </location>
</feature>
<evidence type="ECO:0000313" key="4">
    <source>
        <dbReference type="Proteomes" id="UP000077667"/>
    </source>
</evidence>
<dbReference type="STRING" id="1176587.A8C56_17450"/>
<organism evidence="3 4">
    <name type="scientific">Niabella ginsenosidivorans</name>
    <dbReference type="NCBI Taxonomy" id="1176587"/>
    <lineage>
        <taxon>Bacteria</taxon>
        <taxon>Pseudomonadati</taxon>
        <taxon>Bacteroidota</taxon>
        <taxon>Chitinophagia</taxon>
        <taxon>Chitinophagales</taxon>
        <taxon>Chitinophagaceae</taxon>
        <taxon>Niabella</taxon>
    </lineage>
</organism>
<keyword evidence="1" id="KW-1133">Transmembrane helix</keyword>
<feature type="transmembrane region" description="Helical" evidence="1">
    <location>
        <begin position="12"/>
        <end position="34"/>
    </location>
</feature>
<keyword evidence="3" id="KW-0418">Kinase</keyword>
<dbReference type="KEGG" id="nia:A8C56_17450"/>
<dbReference type="PANTHER" id="PTHR34220">
    <property type="entry name" value="SENSOR HISTIDINE KINASE YPDA"/>
    <property type="match status" value="1"/>
</dbReference>
<feature type="transmembrane region" description="Helical" evidence="1">
    <location>
        <begin position="76"/>
        <end position="99"/>
    </location>
</feature>
<dbReference type="RefSeq" id="WP_067758881.1">
    <property type="nucleotide sequence ID" value="NZ_CP015772.1"/>
</dbReference>
<keyword evidence="3" id="KW-0808">Transferase</keyword>
<dbReference type="Proteomes" id="UP000077667">
    <property type="component" value="Chromosome"/>
</dbReference>
<dbReference type="AlphaFoldDB" id="A0A1A9I742"/>